<dbReference type="Proteomes" id="UP000236161">
    <property type="component" value="Unassembled WGS sequence"/>
</dbReference>
<dbReference type="GO" id="GO:0005880">
    <property type="term" value="C:nuclear microtubule"/>
    <property type="evidence" value="ECO:0007669"/>
    <property type="project" value="TreeGrafter"/>
</dbReference>
<dbReference type="AlphaFoldDB" id="A0A2I0AWT5"/>
<dbReference type="GO" id="GO:0030295">
    <property type="term" value="F:protein kinase activator activity"/>
    <property type="evidence" value="ECO:0007669"/>
    <property type="project" value="TreeGrafter"/>
</dbReference>
<dbReference type="GO" id="GO:0090307">
    <property type="term" value="P:mitotic spindle assembly"/>
    <property type="evidence" value="ECO:0007669"/>
    <property type="project" value="TreeGrafter"/>
</dbReference>
<organism evidence="1 2">
    <name type="scientific">Apostasia shenzhenica</name>
    <dbReference type="NCBI Taxonomy" id="1088818"/>
    <lineage>
        <taxon>Eukaryota</taxon>
        <taxon>Viridiplantae</taxon>
        <taxon>Streptophyta</taxon>
        <taxon>Embryophyta</taxon>
        <taxon>Tracheophyta</taxon>
        <taxon>Spermatophyta</taxon>
        <taxon>Magnoliopsida</taxon>
        <taxon>Liliopsida</taxon>
        <taxon>Asparagales</taxon>
        <taxon>Orchidaceae</taxon>
        <taxon>Apostasioideae</taxon>
        <taxon>Apostasia</taxon>
    </lineage>
</organism>
<dbReference type="GO" id="GO:0060236">
    <property type="term" value="P:regulation of mitotic spindle organization"/>
    <property type="evidence" value="ECO:0007669"/>
    <property type="project" value="InterPro"/>
</dbReference>
<gene>
    <name evidence="1" type="ORF">AXF42_Ash009683</name>
</gene>
<dbReference type="STRING" id="1088818.A0A2I0AWT5"/>
<dbReference type="PANTHER" id="PTHR14326:SF15">
    <property type="entry name" value="OS06G0130200 PROTEIN"/>
    <property type="match status" value="1"/>
</dbReference>
<dbReference type="OrthoDB" id="1684416at2759"/>
<name>A0A2I0AWT5_9ASPA</name>
<proteinExistence type="predicted"/>
<keyword evidence="2" id="KW-1185">Reference proteome</keyword>
<dbReference type="GO" id="GO:0008017">
    <property type="term" value="F:microtubule binding"/>
    <property type="evidence" value="ECO:0007669"/>
    <property type="project" value="TreeGrafter"/>
</dbReference>
<reference evidence="1 2" key="1">
    <citation type="journal article" date="2017" name="Nature">
        <title>The Apostasia genome and the evolution of orchids.</title>
        <authorList>
            <person name="Zhang G.Q."/>
            <person name="Liu K.W."/>
            <person name="Li Z."/>
            <person name="Lohaus R."/>
            <person name="Hsiao Y.Y."/>
            <person name="Niu S.C."/>
            <person name="Wang J.Y."/>
            <person name="Lin Y.C."/>
            <person name="Xu Q."/>
            <person name="Chen L.J."/>
            <person name="Yoshida K."/>
            <person name="Fujiwara S."/>
            <person name="Wang Z.W."/>
            <person name="Zhang Y.Q."/>
            <person name="Mitsuda N."/>
            <person name="Wang M."/>
            <person name="Liu G.H."/>
            <person name="Pecoraro L."/>
            <person name="Huang H.X."/>
            <person name="Xiao X.J."/>
            <person name="Lin M."/>
            <person name="Wu X.Y."/>
            <person name="Wu W.L."/>
            <person name="Chen Y.Y."/>
            <person name="Chang S.B."/>
            <person name="Sakamoto S."/>
            <person name="Ohme-Takagi M."/>
            <person name="Yagi M."/>
            <person name="Zeng S.J."/>
            <person name="Shen C.Y."/>
            <person name="Yeh C.M."/>
            <person name="Luo Y.B."/>
            <person name="Tsai W.C."/>
            <person name="Van de Peer Y."/>
            <person name="Liu Z.J."/>
        </authorList>
    </citation>
    <scope>NUCLEOTIDE SEQUENCE [LARGE SCALE GENOMIC DNA]</scope>
    <source>
        <strain evidence="2">cv. Shenzhen</strain>
        <tissue evidence="1">Stem</tissue>
    </source>
</reference>
<protein>
    <submittedName>
        <fullName evidence="1">Uncharacterized protein</fullName>
    </submittedName>
</protein>
<dbReference type="InterPro" id="IPR009675">
    <property type="entry name" value="TPX2_fam"/>
</dbReference>
<accession>A0A2I0AWT5</accession>
<dbReference type="PANTHER" id="PTHR14326">
    <property type="entry name" value="TARGETING PROTEIN FOR XKLP2"/>
    <property type="match status" value="1"/>
</dbReference>
<evidence type="ECO:0000313" key="1">
    <source>
        <dbReference type="EMBL" id="PKA59999.1"/>
    </source>
</evidence>
<dbReference type="GO" id="GO:0005819">
    <property type="term" value="C:spindle"/>
    <property type="evidence" value="ECO:0007669"/>
    <property type="project" value="InterPro"/>
</dbReference>
<dbReference type="EMBL" id="KZ451942">
    <property type="protein sequence ID" value="PKA59999.1"/>
    <property type="molecule type" value="Genomic_DNA"/>
</dbReference>
<evidence type="ECO:0000313" key="2">
    <source>
        <dbReference type="Proteomes" id="UP000236161"/>
    </source>
</evidence>
<sequence length="63" mass="7557">MNEEIDMELQFEEGLLFVDVDIDYEFDAPRYFELDREESPWEAQKAELWFEMAGNYPPSRTSS</sequence>